<feature type="region of interest" description="Disordered" evidence="1">
    <location>
        <begin position="48"/>
        <end position="105"/>
    </location>
</feature>
<dbReference type="Proteomes" id="UP001054945">
    <property type="component" value="Unassembled WGS sequence"/>
</dbReference>
<proteinExistence type="predicted"/>
<dbReference type="AlphaFoldDB" id="A0AAV4YA37"/>
<comment type="caution">
    <text evidence="2">The sequence shown here is derived from an EMBL/GenBank/DDBJ whole genome shotgun (WGS) entry which is preliminary data.</text>
</comment>
<keyword evidence="3" id="KW-1185">Reference proteome</keyword>
<name>A0AAV4YA37_CAEEX</name>
<feature type="compositionally biased region" description="Polar residues" evidence="1">
    <location>
        <begin position="48"/>
        <end position="59"/>
    </location>
</feature>
<protein>
    <submittedName>
        <fullName evidence="2">Uncharacterized protein</fullName>
    </submittedName>
</protein>
<reference evidence="2 3" key="1">
    <citation type="submission" date="2021-06" db="EMBL/GenBank/DDBJ databases">
        <title>Caerostris extrusa draft genome.</title>
        <authorList>
            <person name="Kono N."/>
            <person name="Arakawa K."/>
        </authorList>
    </citation>
    <scope>NUCLEOTIDE SEQUENCE [LARGE SCALE GENOMIC DNA]</scope>
</reference>
<evidence type="ECO:0000313" key="2">
    <source>
        <dbReference type="EMBL" id="GIZ03039.1"/>
    </source>
</evidence>
<evidence type="ECO:0000313" key="3">
    <source>
        <dbReference type="Proteomes" id="UP001054945"/>
    </source>
</evidence>
<evidence type="ECO:0000256" key="1">
    <source>
        <dbReference type="SAM" id="MobiDB-lite"/>
    </source>
</evidence>
<dbReference type="EMBL" id="BPLR01018895">
    <property type="protein sequence ID" value="GIZ03039.1"/>
    <property type="molecule type" value="Genomic_DNA"/>
</dbReference>
<accession>A0AAV4YA37</accession>
<organism evidence="2 3">
    <name type="scientific">Caerostris extrusa</name>
    <name type="common">Bark spider</name>
    <name type="synonym">Caerostris bankana</name>
    <dbReference type="NCBI Taxonomy" id="172846"/>
    <lineage>
        <taxon>Eukaryota</taxon>
        <taxon>Metazoa</taxon>
        <taxon>Ecdysozoa</taxon>
        <taxon>Arthropoda</taxon>
        <taxon>Chelicerata</taxon>
        <taxon>Arachnida</taxon>
        <taxon>Araneae</taxon>
        <taxon>Araneomorphae</taxon>
        <taxon>Entelegynae</taxon>
        <taxon>Araneoidea</taxon>
        <taxon>Araneidae</taxon>
        <taxon>Caerostris</taxon>
    </lineage>
</organism>
<feature type="compositionally biased region" description="Basic and acidic residues" evidence="1">
    <location>
        <begin position="83"/>
        <end position="105"/>
    </location>
</feature>
<feature type="compositionally biased region" description="Basic and acidic residues" evidence="1">
    <location>
        <begin position="63"/>
        <end position="74"/>
    </location>
</feature>
<gene>
    <name evidence="2" type="ORF">CEXT_89651</name>
</gene>
<sequence length="105" mass="12229">MVPFQEPQSRGVFANRLKVDSKLTKVLDNYILAADTDPLIRELKKYQAENNMRNQSPEENLTDDVKEELKEKVEQQLTGGESEESKQESKPEPIREEPKQKSKRR</sequence>